<evidence type="ECO:0000313" key="3">
    <source>
        <dbReference type="Proteomes" id="UP001220256"/>
    </source>
</evidence>
<protein>
    <recommendedName>
        <fullName evidence="4">Transposase Tc1-like domain-containing protein</fullName>
    </recommendedName>
</protein>
<dbReference type="SUPFAM" id="SSF46689">
    <property type="entry name" value="Homeodomain-like"/>
    <property type="match status" value="1"/>
</dbReference>
<proteinExistence type="predicted"/>
<dbReference type="EMBL" id="JAPVEB010000006">
    <property type="protein sequence ID" value="KAJ5261773.1"/>
    <property type="molecule type" value="Genomic_DNA"/>
</dbReference>
<dbReference type="InterPro" id="IPR009057">
    <property type="entry name" value="Homeodomain-like_sf"/>
</dbReference>
<comment type="caution">
    <text evidence="2">The sequence shown here is derived from an EMBL/GenBank/DDBJ whole genome shotgun (WGS) entry which is preliminary data.</text>
</comment>
<evidence type="ECO:0000313" key="2">
    <source>
        <dbReference type="EMBL" id="KAJ5261773.1"/>
    </source>
</evidence>
<dbReference type="Proteomes" id="UP001220256">
    <property type="component" value="Unassembled WGS sequence"/>
</dbReference>
<feature type="region of interest" description="Disordered" evidence="1">
    <location>
        <begin position="54"/>
        <end position="93"/>
    </location>
</feature>
<evidence type="ECO:0000256" key="1">
    <source>
        <dbReference type="SAM" id="MobiDB-lite"/>
    </source>
</evidence>
<organism evidence="2 3">
    <name type="scientific">Penicillium chrysogenum</name>
    <name type="common">Penicillium notatum</name>
    <dbReference type="NCBI Taxonomy" id="5076"/>
    <lineage>
        <taxon>Eukaryota</taxon>
        <taxon>Fungi</taxon>
        <taxon>Dikarya</taxon>
        <taxon>Ascomycota</taxon>
        <taxon>Pezizomycotina</taxon>
        <taxon>Eurotiomycetes</taxon>
        <taxon>Eurotiomycetidae</taxon>
        <taxon>Eurotiales</taxon>
        <taxon>Aspergillaceae</taxon>
        <taxon>Penicillium</taxon>
        <taxon>Penicillium chrysogenum species complex</taxon>
    </lineage>
</organism>
<name>A0ABQ8WAD2_PENCH</name>
<feature type="compositionally biased region" description="Basic and acidic residues" evidence="1">
    <location>
        <begin position="84"/>
        <end position="93"/>
    </location>
</feature>
<evidence type="ECO:0008006" key="4">
    <source>
        <dbReference type="Google" id="ProtNLM"/>
    </source>
</evidence>
<feature type="compositionally biased region" description="Polar residues" evidence="1">
    <location>
        <begin position="70"/>
        <end position="82"/>
    </location>
</feature>
<sequence>MGHDISKRAIVVACRATGVSSATISELSGLPKRTVDRIYERALKHGFDPNSRPWNISDAMLADAPRSGRPTKQTSQVQSQVLSKAHDDQDGRARTCTDIAGEMSLEGHDISSSTVWRILKKAGVQEATPAESPV</sequence>
<accession>A0ABQ8WAD2</accession>
<keyword evidence="3" id="KW-1185">Reference proteome</keyword>
<dbReference type="Pfam" id="PF13384">
    <property type="entry name" value="HTH_23"/>
    <property type="match status" value="1"/>
</dbReference>
<reference evidence="2 3" key="1">
    <citation type="journal article" date="2023" name="IMA Fungus">
        <title>Comparative genomic study of the Penicillium genus elucidates a diverse pangenome and 15 lateral gene transfer events.</title>
        <authorList>
            <person name="Petersen C."/>
            <person name="Sorensen T."/>
            <person name="Nielsen M.R."/>
            <person name="Sondergaard T.E."/>
            <person name="Sorensen J.L."/>
            <person name="Fitzpatrick D.A."/>
            <person name="Frisvad J.C."/>
            <person name="Nielsen K.L."/>
        </authorList>
    </citation>
    <scope>NUCLEOTIDE SEQUENCE [LARGE SCALE GENOMIC DNA]</scope>
    <source>
        <strain evidence="2 3">IBT 3361</strain>
    </source>
</reference>
<gene>
    <name evidence="2" type="ORF">N7505_008640</name>
</gene>